<feature type="binding site" evidence="11">
    <location>
        <position position="38"/>
    </location>
    <ligand>
        <name>substrate</name>
    </ligand>
</feature>
<evidence type="ECO:0000313" key="12">
    <source>
        <dbReference type="EMBL" id="RND01393.1"/>
    </source>
</evidence>
<evidence type="ECO:0000256" key="1">
    <source>
        <dbReference type="ARBA" id="ARBA00001771"/>
    </source>
</evidence>
<dbReference type="PRINTS" id="PR01099">
    <property type="entry name" value="HYETHTZKNASE"/>
</dbReference>
<comment type="cofactor">
    <cofactor evidence="2 11">
        <name>Mg(2+)</name>
        <dbReference type="ChEBI" id="CHEBI:18420"/>
    </cofactor>
</comment>
<dbReference type="InterPro" id="IPR000417">
    <property type="entry name" value="Hyethyz_kinase"/>
</dbReference>
<keyword evidence="10 11" id="KW-0784">Thiamine biosynthesis</keyword>
<keyword evidence="9 11" id="KW-0460">Magnesium</keyword>
<organism evidence="12 13">
    <name type="scientific">Lysinibacillus halotolerans</name>
    <dbReference type="NCBI Taxonomy" id="1368476"/>
    <lineage>
        <taxon>Bacteria</taxon>
        <taxon>Bacillati</taxon>
        <taxon>Bacillota</taxon>
        <taxon>Bacilli</taxon>
        <taxon>Bacillales</taxon>
        <taxon>Bacillaceae</taxon>
        <taxon>Lysinibacillus</taxon>
    </lineage>
</organism>
<evidence type="ECO:0000256" key="3">
    <source>
        <dbReference type="ARBA" id="ARBA00004868"/>
    </source>
</evidence>
<gene>
    <name evidence="11" type="primary">thiM</name>
    <name evidence="12" type="ORF">EC501_01935</name>
</gene>
<dbReference type="CDD" id="cd01170">
    <property type="entry name" value="THZ_kinase"/>
    <property type="match status" value="1"/>
</dbReference>
<accession>A0A3M8HG72</accession>
<keyword evidence="5 11" id="KW-0479">Metal-binding</keyword>
<protein>
    <recommendedName>
        <fullName evidence="11">Hydroxyethylthiazole kinase</fullName>
        <ecNumber evidence="11">2.7.1.50</ecNumber>
    </recommendedName>
    <alternativeName>
        <fullName evidence="11">4-methyl-5-beta-hydroxyethylthiazole kinase</fullName>
        <shortName evidence="11">TH kinase</shortName>
        <shortName evidence="11">Thz kinase</shortName>
    </alternativeName>
</protein>
<dbReference type="UniPathway" id="UPA00060">
    <property type="reaction ID" value="UER00139"/>
</dbReference>
<evidence type="ECO:0000256" key="5">
    <source>
        <dbReference type="ARBA" id="ARBA00022723"/>
    </source>
</evidence>
<dbReference type="AlphaFoldDB" id="A0A3M8HG72"/>
<evidence type="ECO:0000256" key="4">
    <source>
        <dbReference type="ARBA" id="ARBA00022679"/>
    </source>
</evidence>
<keyword evidence="13" id="KW-1185">Reference proteome</keyword>
<dbReference type="OrthoDB" id="9778146at2"/>
<evidence type="ECO:0000256" key="9">
    <source>
        <dbReference type="ARBA" id="ARBA00022842"/>
    </source>
</evidence>
<comment type="caution">
    <text evidence="12">The sequence shown here is derived from an EMBL/GenBank/DDBJ whole genome shotgun (WGS) entry which is preliminary data.</text>
</comment>
<dbReference type="Proteomes" id="UP000279909">
    <property type="component" value="Unassembled WGS sequence"/>
</dbReference>
<reference evidence="12 13" key="1">
    <citation type="journal article" date="2014" name="Int. J. Syst. Evol. Microbiol.">
        <title>Lysinibacillus halotolerans sp. nov., isolated from saline-alkaline soil.</title>
        <authorList>
            <person name="Kong D."/>
            <person name="Wang Y."/>
            <person name="Zhao B."/>
            <person name="Li Y."/>
            <person name="Song J."/>
            <person name="Zhai Y."/>
            <person name="Zhang C."/>
            <person name="Wang H."/>
            <person name="Chen X."/>
            <person name="Zhao B."/>
            <person name="Ruan Z."/>
        </authorList>
    </citation>
    <scope>NUCLEOTIDE SEQUENCE [LARGE SCALE GENOMIC DNA]</scope>
    <source>
        <strain evidence="12 13">MCCC 1A12703</strain>
    </source>
</reference>
<comment type="similarity">
    <text evidence="11">Belongs to the Thz kinase family.</text>
</comment>
<keyword evidence="8 11" id="KW-0067">ATP-binding</keyword>
<dbReference type="EMBL" id="RHLQ01000002">
    <property type="protein sequence ID" value="RND01393.1"/>
    <property type="molecule type" value="Genomic_DNA"/>
</dbReference>
<comment type="catalytic activity">
    <reaction evidence="1 11">
        <text>5-(2-hydroxyethyl)-4-methylthiazole + ATP = 4-methyl-5-(2-phosphooxyethyl)-thiazole + ADP + H(+)</text>
        <dbReference type="Rhea" id="RHEA:24212"/>
        <dbReference type="ChEBI" id="CHEBI:15378"/>
        <dbReference type="ChEBI" id="CHEBI:17957"/>
        <dbReference type="ChEBI" id="CHEBI:30616"/>
        <dbReference type="ChEBI" id="CHEBI:58296"/>
        <dbReference type="ChEBI" id="CHEBI:456216"/>
        <dbReference type="EC" id="2.7.1.50"/>
    </reaction>
</comment>
<dbReference type="PIRSF" id="PIRSF000513">
    <property type="entry name" value="Thz_kinase"/>
    <property type="match status" value="1"/>
</dbReference>
<proteinExistence type="inferred from homology"/>
<dbReference type="GO" id="GO:0000287">
    <property type="term" value="F:magnesium ion binding"/>
    <property type="evidence" value="ECO:0007669"/>
    <property type="project" value="UniProtKB-UniRule"/>
</dbReference>
<dbReference type="GO" id="GO:0009229">
    <property type="term" value="P:thiamine diphosphate biosynthetic process"/>
    <property type="evidence" value="ECO:0007669"/>
    <property type="project" value="UniProtKB-UniRule"/>
</dbReference>
<feature type="binding site" evidence="11">
    <location>
        <position position="187"/>
    </location>
    <ligand>
        <name>substrate</name>
    </ligand>
</feature>
<sequence>MTLSSIRKKNPLVHCITNYVVANFTANGLLATGASPVMADEMEEVEEMVSIANGLLINLGTVNVRTLESMMIAGKKANELNIPVVLDPVGVGATKYRQRAIKDILEKVNVQLIRCNMGELATIAEVEWQGRGVDSGNGDMDLPTVAKQVAIKYNCLVAVTGSKDFLTDGYLEYWTVGGHELMTQVTGTGCLLSALSAAALTLEGNPLSNLCELFMDYKRVAELASDHLLLGTFQEEIINSIHLLSRGGKQWTLS</sequence>
<evidence type="ECO:0000256" key="8">
    <source>
        <dbReference type="ARBA" id="ARBA00022840"/>
    </source>
</evidence>
<keyword evidence="7 11" id="KW-0418">Kinase</keyword>
<keyword evidence="4 11" id="KW-0808">Transferase</keyword>
<name>A0A3M8HG72_9BACI</name>
<evidence type="ECO:0000256" key="10">
    <source>
        <dbReference type="ARBA" id="ARBA00022977"/>
    </source>
</evidence>
<evidence type="ECO:0000313" key="13">
    <source>
        <dbReference type="Proteomes" id="UP000279909"/>
    </source>
</evidence>
<dbReference type="GO" id="GO:0005524">
    <property type="term" value="F:ATP binding"/>
    <property type="evidence" value="ECO:0007669"/>
    <property type="project" value="UniProtKB-UniRule"/>
</dbReference>
<dbReference type="GO" id="GO:0004417">
    <property type="term" value="F:hydroxyethylthiazole kinase activity"/>
    <property type="evidence" value="ECO:0007669"/>
    <property type="project" value="UniProtKB-UniRule"/>
</dbReference>
<dbReference type="EC" id="2.7.1.50" evidence="11"/>
<comment type="function">
    <text evidence="11">Catalyzes the phosphorylation of the hydroxyl group of 4-methyl-5-beta-hydroxyethylthiazole (THZ).</text>
</comment>
<dbReference type="SUPFAM" id="SSF53613">
    <property type="entry name" value="Ribokinase-like"/>
    <property type="match status" value="1"/>
</dbReference>
<feature type="binding site" evidence="11">
    <location>
        <position position="160"/>
    </location>
    <ligand>
        <name>ATP</name>
        <dbReference type="ChEBI" id="CHEBI:30616"/>
    </ligand>
</feature>
<dbReference type="HAMAP" id="MF_00228">
    <property type="entry name" value="Thz_kinase"/>
    <property type="match status" value="1"/>
</dbReference>
<evidence type="ECO:0000256" key="7">
    <source>
        <dbReference type="ARBA" id="ARBA00022777"/>
    </source>
</evidence>
<dbReference type="NCBIfam" id="NF006830">
    <property type="entry name" value="PRK09355.1"/>
    <property type="match status" value="1"/>
</dbReference>
<evidence type="ECO:0000256" key="11">
    <source>
        <dbReference type="HAMAP-Rule" id="MF_00228"/>
    </source>
</evidence>
<evidence type="ECO:0000256" key="2">
    <source>
        <dbReference type="ARBA" id="ARBA00001946"/>
    </source>
</evidence>
<dbReference type="Gene3D" id="3.40.1190.20">
    <property type="match status" value="1"/>
</dbReference>
<dbReference type="Pfam" id="PF02110">
    <property type="entry name" value="HK"/>
    <property type="match status" value="1"/>
</dbReference>
<feature type="binding site" evidence="11">
    <location>
        <position position="114"/>
    </location>
    <ligand>
        <name>ATP</name>
        <dbReference type="ChEBI" id="CHEBI:30616"/>
    </ligand>
</feature>
<comment type="pathway">
    <text evidence="3 11">Cofactor biosynthesis; thiamine diphosphate biosynthesis; 4-methyl-5-(2-phosphoethyl)-thiazole from 5-(2-hydroxyethyl)-4-methylthiazole: step 1/1.</text>
</comment>
<dbReference type="InterPro" id="IPR029056">
    <property type="entry name" value="Ribokinase-like"/>
</dbReference>
<evidence type="ECO:0000256" key="6">
    <source>
        <dbReference type="ARBA" id="ARBA00022741"/>
    </source>
</evidence>
<keyword evidence="6 11" id="KW-0547">Nucleotide-binding</keyword>
<dbReference type="GO" id="GO:0009228">
    <property type="term" value="P:thiamine biosynthetic process"/>
    <property type="evidence" value="ECO:0007669"/>
    <property type="project" value="UniProtKB-KW"/>
</dbReference>
<dbReference type="NCBIfam" id="TIGR00694">
    <property type="entry name" value="thiM"/>
    <property type="match status" value="1"/>
</dbReference>
<dbReference type="RefSeq" id="WP_122970607.1">
    <property type="nucleotide sequence ID" value="NZ_RHLQ01000002.1"/>
</dbReference>